<dbReference type="InterPro" id="IPR058625">
    <property type="entry name" value="MdtA-like_BSH"/>
</dbReference>
<dbReference type="InterPro" id="IPR058792">
    <property type="entry name" value="Beta-barrel_RND_2"/>
</dbReference>
<evidence type="ECO:0000313" key="6">
    <source>
        <dbReference type="EMBL" id="QRG09514.1"/>
    </source>
</evidence>
<feature type="coiled-coil region" evidence="1">
    <location>
        <begin position="101"/>
        <end position="142"/>
    </location>
</feature>
<evidence type="ECO:0000259" key="3">
    <source>
        <dbReference type="Pfam" id="PF25876"/>
    </source>
</evidence>
<evidence type="ECO:0000259" key="5">
    <source>
        <dbReference type="Pfam" id="PF25954"/>
    </source>
</evidence>
<dbReference type="AlphaFoldDB" id="A0A974PU90"/>
<dbReference type="Gene3D" id="2.40.50.100">
    <property type="match status" value="1"/>
</dbReference>
<reference evidence="6 7" key="1">
    <citation type="submission" date="2020-10" db="EMBL/GenBank/DDBJ databases">
        <title>Degradation of 1,4-Dioxane by Xanthobacter sp. YN2, via a Novel Group-2 Soluble Di-Iron Monooxygenase.</title>
        <authorList>
            <person name="Ma F."/>
            <person name="Wang Y."/>
            <person name="Yang J."/>
            <person name="Guo H."/>
            <person name="Su D."/>
            <person name="Yu L."/>
        </authorList>
    </citation>
    <scope>NUCLEOTIDE SEQUENCE [LARGE SCALE GENOMIC DNA]</scope>
    <source>
        <strain evidence="6 7">YN2</strain>
    </source>
</reference>
<feature type="domain" description="Multidrug resistance protein MdtA-like alpha-helical hairpin" evidence="3">
    <location>
        <begin position="129"/>
        <end position="193"/>
    </location>
</feature>
<dbReference type="Pfam" id="PF25954">
    <property type="entry name" value="Beta-barrel_RND_2"/>
    <property type="match status" value="1"/>
</dbReference>
<proteinExistence type="predicted"/>
<feature type="domain" description="Multidrug resistance protein MdtA-like barrel-sandwich hybrid" evidence="4">
    <location>
        <begin position="65"/>
        <end position="257"/>
    </location>
</feature>
<keyword evidence="7" id="KW-1185">Reference proteome</keyword>
<evidence type="ECO:0000313" key="7">
    <source>
        <dbReference type="Proteomes" id="UP000596427"/>
    </source>
</evidence>
<dbReference type="Pfam" id="PF25917">
    <property type="entry name" value="BSH_RND"/>
    <property type="match status" value="1"/>
</dbReference>
<dbReference type="PANTHER" id="PTHR30386">
    <property type="entry name" value="MEMBRANE FUSION SUBUNIT OF EMRAB-TOLC MULTIDRUG EFFLUX PUMP"/>
    <property type="match status" value="1"/>
</dbReference>
<protein>
    <submittedName>
        <fullName evidence="6">HlyD family secretion protein</fullName>
    </submittedName>
</protein>
<keyword evidence="2" id="KW-0812">Transmembrane</keyword>
<evidence type="ECO:0000259" key="4">
    <source>
        <dbReference type="Pfam" id="PF25917"/>
    </source>
</evidence>
<dbReference type="SUPFAM" id="SSF111369">
    <property type="entry name" value="HlyD-like secretion proteins"/>
    <property type="match status" value="3"/>
</dbReference>
<dbReference type="InterPro" id="IPR058624">
    <property type="entry name" value="MdtA-like_HH"/>
</dbReference>
<feature type="transmembrane region" description="Helical" evidence="2">
    <location>
        <begin position="21"/>
        <end position="40"/>
    </location>
</feature>
<keyword evidence="2" id="KW-0472">Membrane</keyword>
<organism evidence="6 7">
    <name type="scientific">Xanthobacter dioxanivorans</name>
    <dbReference type="NCBI Taxonomy" id="2528964"/>
    <lineage>
        <taxon>Bacteria</taxon>
        <taxon>Pseudomonadati</taxon>
        <taxon>Pseudomonadota</taxon>
        <taxon>Alphaproteobacteria</taxon>
        <taxon>Hyphomicrobiales</taxon>
        <taxon>Xanthobacteraceae</taxon>
        <taxon>Xanthobacter</taxon>
    </lineage>
</organism>
<evidence type="ECO:0000256" key="2">
    <source>
        <dbReference type="SAM" id="Phobius"/>
    </source>
</evidence>
<gene>
    <name evidence="6" type="ORF">EZH22_06960</name>
</gene>
<dbReference type="KEGG" id="xdi:EZH22_06960"/>
<dbReference type="Pfam" id="PF25876">
    <property type="entry name" value="HH_MFP_RND"/>
    <property type="match status" value="1"/>
</dbReference>
<accession>A0A974PU90</accession>
<feature type="domain" description="CusB-like beta-barrel" evidence="5">
    <location>
        <begin position="262"/>
        <end position="304"/>
    </location>
</feature>
<dbReference type="Gene3D" id="1.10.287.470">
    <property type="entry name" value="Helix hairpin bin"/>
    <property type="match status" value="2"/>
</dbReference>
<sequence>MPPEAPPAAPAAPEKKRSRRSLVLGAIAVLLLAGGGWYGLDWWRFGRFNISTDDAYVSADTSVLAAKVGGYVRSVEVAANQWVKAGDVIARIDDGDYVLALRGAENKIATQEAALSRFDEQEKAAEAAVDQAEAQLSASRADLLRAGLEFERQDKLASSNYASRATLDNARADRDKTQASVEAGKAQVASAKAAIAVLKAQRIEAAHVLDEYRTARDQARRDLDFTIVRAPIDGVVGNRAVQVGQLVQPGTRLAAIVPLEGVYVDANFKETQLGRLHPGQKVRVFVDAYPDHDFAGTVLSVSPASGSVFSLLPPENATGNFTKIVQRIPVRIVLDRGALAARELRPGMSVTAVVDTRADMRADT</sequence>
<keyword evidence="2" id="KW-1133">Transmembrane helix</keyword>
<dbReference type="PANTHER" id="PTHR30386:SF24">
    <property type="entry name" value="MULTIDRUG RESISTANCE EFFLUX PUMP"/>
    <property type="match status" value="1"/>
</dbReference>
<dbReference type="Gene3D" id="2.40.30.170">
    <property type="match status" value="1"/>
</dbReference>
<name>A0A974PU90_9HYPH</name>
<dbReference type="GO" id="GO:0055085">
    <property type="term" value="P:transmembrane transport"/>
    <property type="evidence" value="ECO:0007669"/>
    <property type="project" value="InterPro"/>
</dbReference>
<dbReference type="InterPro" id="IPR050739">
    <property type="entry name" value="MFP"/>
</dbReference>
<keyword evidence="1" id="KW-0175">Coiled coil</keyword>
<dbReference type="EMBL" id="CP063362">
    <property type="protein sequence ID" value="QRG09514.1"/>
    <property type="molecule type" value="Genomic_DNA"/>
</dbReference>
<dbReference type="Proteomes" id="UP000596427">
    <property type="component" value="Chromosome"/>
</dbReference>
<evidence type="ECO:0000256" key="1">
    <source>
        <dbReference type="SAM" id="Coils"/>
    </source>
</evidence>